<organism evidence="3 4">
    <name type="scientific">Colletotrichum asianum</name>
    <dbReference type="NCBI Taxonomy" id="702518"/>
    <lineage>
        <taxon>Eukaryota</taxon>
        <taxon>Fungi</taxon>
        <taxon>Dikarya</taxon>
        <taxon>Ascomycota</taxon>
        <taxon>Pezizomycotina</taxon>
        <taxon>Sordariomycetes</taxon>
        <taxon>Hypocreomycetidae</taxon>
        <taxon>Glomerellales</taxon>
        <taxon>Glomerellaceae</taxon>
        <taxon>Colletotrichum</taxon>
        <taxon>Colletotrichum gloeosporioides species complex</taxon>
    </lineage>
</organism>
<comment type="caution">
    <text evidence="3">The sequence shown here is derived from an EMBL/GenBank/DDBJ whole genome shotgun (WGS) entry which is preliminary data.</text>
</comment>
<feature type="compositionally biased region" description="Basic and acidic residues" evidence="2">
    <location>
        <begin position="14"/>
        <end position="23"/>
    </location>
</feature>
<proteinExistence type="predicted"/>
<dbReference type="AlphaFoldDB" id="A0A8H3WPX7"/>
<sequence length="504" mass="56686">MSNQFAFVVVGDSGKTRSADRSVIRSRCMQGKNRQEGSRRSLQAARKALKITGPSQTAEHERGSRSVPSNSSRSSTDNPSRTRRARKYRQPPTTEDSSEDELIAVKVPTPSMPPTDMSLVRFADDLERPSQEVLFRLFSSATLKETFYPVEHIVNLPRSPNSEALSFSWILQDQIFLHSILFCSSAIQDRTKYAPSGKLTQFHLRRTISLLNKSLSQKNSHENEAIFHVILTLAMIASLWGDFDSAAVHLSGLQQIVRLRGGLEYLHRFPKLHFKLDRLALTWALGSGGIPSFFTGPVSWNPYFERSLEIRTNIIEVGLIEVFADIRLAVVFKDLRNLVCLVNNHLANNSRLDGLLFQDCLGSVQARLVHLQGDLEDAADECLRLGMLAFLSTTLQIPGGKFPYAYLAAKFRMACQNFIIRTPVQEKLLFWMLIVGSISVFEPDEPCLRSVWFTLAYPKLSWHEARSTLQTIMWIDSMHGTMGQSAFSKARELGHGATEAILEP</sequence>
<accession>A0A8H3WPX7</accession>
<reference evidence="3 4" key="1">
    <citation type="submission" date="2019-12" db="EMBL/GenBank/DDBJ databases">
        <title>A genome sequence resource for the geographically widespread anthracnose pathogen Colletotrichum asianum.</title>
        <authorList>
            <person name="Meng Y."/>
        </authorList>
    </citation>
    <scope>NUCLEOTIDE SEQUENCE [LARGE SCALE GENOMIC DNA]</scope>
    <source>
        <strain evidence="3 4">ICMP 18580</strain>
    </source>
</reference>
<dbReference type="OrthoDB" id="4158087at2759"/>
<dbReference type="InterPro" id="IPR021858">
    <property type="entry name" value="Fun_TF"/>
</dbReference>
<keyword evidence="1" id="KW-0539">Nucleus</keyword>
<gene>
    <name evidence="3" type="ORF">GQ607_002525</name>
</gene>
<evidence type="ECO:0000256" key="1">
    <source>
        <dbReference type="ARBA" id="ARBA00023242"/>
    </source>
</evidence>
<protein>
    <recommendedName>
        <fullName evidence="5">C6 zinc finger domain-containing protein</fullName>
    </recommendedName>
</protein>
<evidence type="ECO:0000256" key="2">
    <source>
        <dbReference type="SAM" id="MobiDB-lite"/>
    </source>
</evidence>
<dbReference type="PANTHER" id="PTHR37540">
    <property type="entry name" value="TRANSCRIPTION FACTOR (ACR-2), PUTATIVE-RELATED-RELATED"/>
    <property type="match status" value="1"/>
</dbReference>
<dbReference type="PANTHER" id="PTHR37540:SF5">
    <property type="entry name" value="TRANSCRIPTION FACTOR DOMAIN-CONTAINING PROTEIN"/>
    <property type="match status" value="1"/>
</dbReference>
<keyword evidence="4" id="KW-1185">Reference proteome</keyword>
<evidence type="ECO:0008006" key="5">
    <source>
        <dbReference type="Google" id="ProtNLM"/>
    </source>
</evidence>
<name>A0A8H3WPX7_9PEZI</name>
<dbReference type="EMBL" id="WOWK01000008">
    <property type="protein sequence ID" value="KAF0330195.1"/>
    <property type="molecule type" value="Genomic_DNA"/>
</dbReference>
<feature type="compositionally biased region" description="Low complexity" evidence="2">
    <location>
        <begin position="65"/>
        <end position="79"/>
    </location>
</feature>
<evidence type="ECO:0000313" key="3">
    <source>
        <dbReference type="EMBL" id="KAF0330195.1"/>
    </source>
</evidence>
<dbReference type="Proteomes" id="UP000434172">
    <property type="component" value="Unassembled WGS sequence"/>
</dbReference>
<feature type="region of interest" description="Disordered" evidence="2">
    <location>
        <begin position="1"/>
        <end position="110"/>
    </location>
</feature>
<dbReference type="Pfam" id="PF11951">
    <property type="entry name" value="Fungal_trans_2"/>
    <property type="match status" value="1"/>
</dbReference>
<evidence type="ECO:0000313" key="4">
    <source>
        <dbReference type="Proteomes" id="UP000434172"/>
    </source>
</evidence>